<organism evidence="1">
    <name type="scientific">Triticum urartu</name>
    <name type="common">Red wild einkorn</name>
    <name type="synonym">Crithodium urartu</name>
    <dbReference type="NCBI Taxonomy" id="4572"/>
    <lineage>
        <taxon>Eukaryota</taxon>
        <taxon>Viridiplantae</taxon>
        <taxon>Streptophyta</taxon>
        <taxon>Embryophyta</taxon>
        <taxon>Tracheophyta</taxon>
        <taxon>Spermatophyta</taxon>
        <taxon>Magnoliopsida</taxon>
        <taxon>Liliopsida</taxon>
        <taxon>Poales</taxon>
        <taxon>Poaceae</taxon>
        <taxon>BOP clade</taxon>
        <taxon>Pooideae</taxon>
        <taxon>Triticodae</taxon>
        <taxon>Triticeae</taxon>
        <taxon>Triticinae</taxon>
        <taxon>Triticum</taxon>
    </lineage>
</organism>
<name>M7YNV2_TRIUA</name>
<sequence length="79" mass="8313">MGGGPGGDAVQRAGVEECSRTMALNVDELLVFRRNLSPLSVIQSEPSPRCVARVGAQGRAARHTTNGCHLVNIGRIVMA</sequence>
<dbReference type="EMBL" id="KD209543">
    <property type="protein sequence ID" value="EMS52283.1"/>
    <property type="molecule type" value="Genomic_DNA"/>
</dbReference>
<protein>
    <submittedName>
        <fullName evidence="1">Uncharacterized protein</fullName>
    </submittedName>
</protein>
<proteinExistence type="predicted"/>
<gene>
    <name evidence="1" type="ORF">TRIUR3_22728</name>
</gene>
<accession>M7YNV2</accession>
<evidence type="ECO:0000313" key="1">
    <source>
        <dbReference type="EMBL" id="EMS52283.1"/>
    </source>
</evidence>
<dbReference type="AlphaFoldDB" id="M7YNV2"/>
<reference evidence="1" key="1">
    <citation type="journal article" date="2013" name="Nature">
        <title>Draft genome of the wheat A-genome progenitor Triticum urartu.</title>
        <authorList>
            <person name="Ling H.Q."/>
            <person name="Zhao S."/>
            <person name="Liu D."/>
            <person name="Wang J."/>
            <person name="Sun H."/>
            <person name="Zhang C."/>
            <person name="Fan H."/>
            <person name="Li D."/>
            <person name="Dong L."/>
            <person name="Tao Y."/>
            <person name="Gao C."/>
            <person name="Wu H."/>
            <person name="Li Y."/>
            <person name="Cui Y."/>
            <person name="Guo X."/>
            <person name="Zheng S."/>
            <person name="Wang B."/>
            <person name="Yu K."/>
            <person name="Liang Q."/>
            <person name="Yang W."/>
            <person name="Lou X."/>
            <person name="Chen J."/>
            <person name="Feng M."/>
            <person name="Jian J."/>
            <person name="Zhang X."/>
            <person name="Luo G."/>
            <person name="Jiang Y."/>
            <person name="Liu J."/>
            <person name="Wang Z."/>
            <person name="Sha Y."/>
            <person name="Zhang B."/>
            <person name="Wu H."/>
            <person name="Tang D."/>
            <person name="Shen Q."/>
            <person name="Xue P."/>
            <person name="Zou S."/>
            <person name="Wang X."/>
            <person name="Liu X."/>
            <person name="Wang F."/>
            <person name="Yang Y."/>
            <person name="An X."/>
            <person name="Dong Z."/>
            <person name="Zhang K."/>
            <person name="Zhang X."/>
            <person name="Luo M.C."/>
            <person name="Dvorak J."/>
            <person name="Tong Y."/>
            <person name="Wang J."/>
            <person name="Yang H."/>
            <person name="Li Z."/>
            <person name="Wang D."/>
            <person name="Zhang A."/>
            <person name="Wang J."/>
        </authorList>
    </citation>
    <scope>NUCLEOTIDE SEQUENCE</scope>
</reference>